<protein>
    <submittedName>
        <fullName evidence="1">Uncharacterized protein</fullName>
    </submittedName>
</protein>
<organism evidence="1">
    <name type="scientific">Bradyrhizobium septentrionale</name>
    <dbReference type="NCBI Taxonomy" id="1404411"/>
    <lineage>
        <taxon>Bacteria</taxon>
        <taxon>Pseudomonadati</taxon>
        <taxon>Pseudomonadota</taxon>
        <taxon>Alphaproteobacteria</taxon>
        <taxon>Hyphomicrobiales</taxon>
        <taxon>Nitrobacteraceae</taxon>
        <taxon>Bradyrhizobium</taxon>
    </lineage>
</organism>
<proteinExistence type="predicted"/>
<name>A0A973W0M3_9BRAD</name>
<dbReference type="EMBL" id="JAAOLE020000001">
    <property type="protein sequence ID" value="NVI44950.1"/>
    <property type="molecule type" value="Genomic_DNA"/>
</dbReference>
<dbReference type="AlphaFoldDB" id="A0A973W0M3"/>
<gene>
    <name evidence="1" type="ORF">HAP48_018735</name>
</gene>
<sequence length="57" mass="6290">MGVVGIADTWPFAVTEKFGKLHRLQAHDTLDTYQDGRFAGSKALAEQAIADMAKVRR</sequence>
<evidence type="ECO:0000313" key="1">
    <source>
        <dbReference type="EMBL" id="NVI44950.1"/>
    </source>
</evidence>
<comment type="caution">
    <text evidence="1">The sequence shown here is derived from an EMBL/GenBank/DDBJ whole genome shotgun (WGS) entry which is preliminary data.</text>
</comment>
<accession>A0A973W0M3</accession>
<dbReference type="RefSeq" id="WP_175612251.1">
    <property type="nucleotide sequence ID" value="NZ_CP088285.1"/>
</dbReference>
<reference evidence="1" key="1">
    <citation type="submission" date="2020-06" db="EMBL/GenBank/DDBJ databases">
        <title>Whole Genome Sequence of Bradyrhizobium sp. Strain 1S1.</title>
        <authorList>
            <person name="Bromfield E.S.P."/>
            <person name="Cloutier S."/>
        </authorList>
    </citation>
    <scope>NUCLEOTIDE SEQUENCE [LARGE SCALE GENOMIC DNA]</scope>
    <source>
        <strain evidence="1">1S1</strain>
    </source>
</reference>